<accession>A0A0F9T0T9</accession>
<name>A0A0F9T0T9_9ZZZZ</name>
<comment type="caution">
    <text evidence="1">The sequence shown here is derived from an EMBL/GenBank/DDBJ whole genome shotgun (WGS) entry which is preliminary data.</text>
</comment>
<organism evidence="1">
    <name type="scientific">marine sediment metagenome</name>
    <dbReference type="NCBI Taxonomy" id="412755"/>
    <lineage>
        <taxon>unclassified sequences</taxon>
        <taxon>metagenomes</taxon>
        <taxon>ecological metagenomes</taxon>
    </lineage>
</organism>
<dbReference type="AlphaFoldDB" id="A0A0F9T0T9"/>
<sequence>MTIQRVDPGDVNEIQLSAAGQSDWIALKTVYNPFECSLTLSKGAADDLEASVEYINIPDPDAGPIPAERLRTIQFLTDGGLKKQKIELIGGVDYLDGPLEWPVSHIRLNVTAFASGTATLTVLQPGR</sequence>
<gene>
    <name evidence="1" type="ORF">LCGC14_0452380</name>
</gene>
<proteinExistence type="predicted"/>
<reference evidence="1" key="1">
    <citation type="journal article" date="2015" name="Nature">
        <title>Complex archaea that bridge the gap between prokaryotes and eukaryotes.</title>
        <authorList>
            <person name="Spang A."/>
            <person name="Saw J.H."/>
            <person name="Jorgensen S.L."/>
            <person name="Zaremba-Niedzwiedzka K."/>
            <person name="Martijn J."/>
            <person name="Lind A.E."/>
            <person name="van Eijk R."/>
            <person name="Schleper C."/>
            <person name="Guy L."/>
            <person name="Ettema T.J."/>
        </authorList>
    </citation>
    <scope>NUCLEOTIDE SEQUENCE</scope>
</reference>
<dbReference type="EMBL" id="LAZR01000451">
    <property type="protein sequence ID" value="KKN68362.1"/>
    <property type="molecule type" value="Genomic_DNA"/>
</dbReference>
<evidence type="ECO:0000313" key="1">
    <source>
        <dbReference type="EMBL" id="KKN68362.1"/>
    </source>
</evidence>
<protein>
    <submittedName>
        <fullName evidence="1">Uncharacterized protein</fullName>
    </submittedName>
</protein>